<keyword evidence="4" id="KW-1185">Reference proteome</keyword>
<dbReference type="Pfam" id="PF05494">
    <property type="entry name" value="MlaC"/>
    <property type="match status" value="1"/>
</dbReference>
<dbReference type="Gene3D" id="3.10.450.710">
    <property type="entry name" value="Tgt2/MlaC"/>
    <property type="match status" value="1"/>
</dbReference>
<evidence type="ECO:0000256" key="1">
    <source>
        <dbReference type="SAM" id="SignalP"/>
    </source>
</evidence>
<protein>
    <submittedName>
        <fullName evidence="2 3">Toluene tolerance protein Ttg2D</fullName>
    </submittedName>
</protein>
<gene>
    <name evidence="3" type="primary">mlaC</name>
    <name evidence="2" type="synonym">ttg2D</name>
    <name evidence="2" type="ORF">Lmor_2929</name>
    <name evidence="3" type="ORF">NCTC12239_02296</name>
</gene>
<dbReference type="PANTHER" id="PTHR36573">
    <property type="entry name" value="INTERMEMBRANE PHOSPHOLIPID TRANSPORT SYSTEM BINDING PROTEIN MLAC"/>
    <property type="match status" value="1"/>
</dbReference>
<feature type="signal peptide" evidence="1">
    <location>
        <begin position="1"/>
        <end position="20"/>
    </location>
</feature>
<dbReference type="STRING" id="39962.Lmor_2929"/>
<dbReference type="AlphaFoldDB" id="A0A378K0V6"/>
<dbReference type="Proteomes" id="UP000054985">
    <property type="component" value="Unassembled WGS sequence"/>
</dbReference>
<dbReference type="RefSeq" id="WP_028385143.1">
    <property type="nucleotide sequence ID" value="NZ_CAAAJG010000026.1"/>
</dbReference>
<dbReference type="EMBL" id="LNYN01000042">
    <property type="protein sequence ID" value="KTD30822.1"/>
    <property type="molecule type" value="Genomic_DNA"/>
</dbReference>
<dbReference type="PANTHER" id="PTHR36573:SF1">
    <property type="entry name" value="INTERMEMBRANE PHOSPHOLIPID TRANSPORT SYSTEM BINDING PROTEIN MLAC"/>
    <property type="match status" value="1"/>
</dbReference>
<organism evidence="3 5">
    <name type="scientific">Legionella moravica</name>
    <dbReference type="NCBI Taxonomy" id="39962"/>
    <lineage>
        <taxon>Bacteria</taxon>
        <taxon>Pseudomonadati</taxon>
        <taxon>Pseudomonadota</taxon>
        <taxon>Gammaproteobacteria</taxon>
        <taxon>Legionellales</taxon>
        <taxon>Legionellaceae</taxon>
        <taxon>Legionella</taxon>
    </lineage>
</organism>
<dbReference type="PIRSF" id="PIRSF004649">
    <property type="entry name" value="MlaC"/>
    <property type="match status" value="1"/>
</dbReference>
<dbReference type="EMBL" id="UGOG01000001">
    <property type="protein sequence ID" value="STX63352.1"/>
    <property type="molecule type" value="Genomic_DNA"/>
</dbReference>
<sequence>MRAFKTLLLVACMSLSQMMAAQTSPVPMLERAANDIIATLKENKSSLKSNPSIIYKAVEMHLLPNVDVAGMSRSVLGRQAWNKATPSERAEFSKAFTRLVIRTYSSPLAEYSDETIQFLPLRGSLDSRFIRVNSVIVRSKGQNIPLSYSLVSKNGYWKIYDISVEGVSLLQSFRSQFAQALQHSSINEVISEMQKKQVKKAS</sequence>
<reference evidence="2 4" key="1">
    <citation type="submission" date="2015-11" db="EMBL/GenBank/DDBJ databases">
        <title>Genomic analysis of 38 Legionella species identifies large and diverse effector repertoires.</title>
        <authorList>
            <person name="Burstein D."/>
            <person name="Amaro F."/>
            <person name="Zusman T."/>
            <person name="Lifshitz Z."/>
            <person name="Cohen O."/>
            <person name="Gilbert J.A."/>
            <person name="Pupko T."/>
            <person name="Shuman H.A."/>
            <person name="Segal G."/>
        </authorList>
    </citation>
    <scope>NUCLEOTIDE SEQUENCE [LARGE SCALE GENOMIC DNA]</scope>
    <source>
        <strain evidence="2 4">ATCC 43877</strain>
    </source>
</reference>
<dbReference type="InterPro" id="IPR008869">
    <property type="entry name" value="MlaC/ttg2D"/>
</dbReference>
<feature type="chain" id="PRO_5016845912" evidence="1">
    <location>
        <begin position="21"/>
        <end position="202"/>
    </location>
</feature>
<keyword evidence="1" id="KW-0732">Signal</keyword>
<dbReference type="Proteomes" id="UP000254040">
    <property type="component" value="Unassembled WGS sequence"/>
</dbReference>
<dbReference type="InterPro" id="IPR042245">
    <property type="entry name" value="Tgt2/MlaC_sf"/>
</dbReference>
<evidence type="ECO:0000313" key="3">
    <source>
        <dbReference type="EMBL" id="STX63352.1"/>
    </source>
</evidence>
<name>A0A378K0V6_9GAMM</name>
<evidence type="ECO:0000313" key="5">
    <source>
        <dbReference type="Proteomes" id="UP000254040"/>
    </source>
</evidence>
<dbReference type="OrthoDB" id="9787053at2"/>
<evidence type="ECO:0000313" key="2">
    <source>
        <dbReference type="EMBL" id="KTD30822.1"/>
    </source>
</evidence>
<accession>A0A378K0V6</accession>
<proteinExistence type="predicted"/>
<evidence type="ECO:0000313" key="4">
    <source>
        <dbReference type="Proteomes" id="UP000054985"/>
    </source>
</evidence>
<reference evidence="3 5" key="2">
    <citation type="submission" date="2018-06" db="EMBL/GenBank/DDBJ databases">
        <authorList>
            <consortium name="Pathogen Informatics"/>
            <person name="Doyle S."/>
        </authorList>
    </citation>
    <scope>NUCLEOTIDE SEQUENCE [LARGE SCALE GENOMIC DNA]</scope>
    <source>
        <strain evidence="3 5">NCTC12239</strain>
    </source>
</reference>